<dbReference type="Gramene" id="OE9A104881T1">
    <property type="protein sequence ID" value="OE9A104881C1"/>
    <property type="gene ID" value="OE9A104881"/>
</dbReference>
<proteinExistence type="predicted"/>
<accession>A0A8S0RJG2</accession>
<protein>
    <submittedName>
        <fullName evidence="1">Uncharacterized protein</fullName>
    </submittedName>
</protein>
<dbReference type="EMBL" id="CACTIH010003631">
    <property type="protein sequence ID" value="CAA2979568.1"/>
    <property type="molecule type" value="Genomic_DNA"/>
</dbReference>
<dbReference type="Proteomes" id="UP000594638">
    <property type="component" value="Unassembled WGS sequence"/>
</dbReference>
<name>A0A8S0RJG2_OLEEU</name>
<comment type="caution">
    <text evidence="1">The sequence shown here is derived from an EMBL/GenBank/DDBJ whole genome shotgun (WGS) entry which is preliminary data.</text>
</comment>
<evidence type="ECO:0000313" key="2">
    <source>
        <dbReference type="Proteomes" id="UP000594638"/>
    </source>
</evidence>
<organism evidence="1 2">
    <name type="scientific">Olea europaea subsp. europaea</name>
    <dbReference type="NCBI Taxonomy" id="158383"/>
    <lineage>
        <taxon>Eukaryota</taxon>
        <taxon>Viridiplantae</taxon>
        <taxon>Streptophyta</taxon>
        <taxon>Embryophyta</taxon>
        <taxon>Tracheophyta</taxon>
        <taxon>Spermatophyta</taxon>
        <taxon>Magnoliopsida</taxon>
        <taxon>eudicotyledons</taxon>
        <taxon>Gunneridae</taxon>
        <taxon>Pentapetalae</taxon>
        <taxon>asterids</taxon>
        <taxon>lamiids</taxon>
        <taxon>Lamiales</taxon>
        <taxon>Oleaceae</taxon>
        <taxon>Oleeae</taxon>
        <taxon>Olea</taxon>
    </lineage>
</organism>
<gene>
    <name evidence="1" type="ORF">OLEA9_A104881</name>
</gene>
<evidence type="ECO:0000313" key="1">
    <source>
        <dbReference type="EMBL" id="CAA2979568.1"/>
    </source>
</evidence>
<dbReference type="AlphaFoldDB" id="A0A8S0RJG2"/>
<keyword evidence="2" id="KW-1185">Reference proteome</keyword>
<sequence length="86" mass="9861">MAAKWKSSLHTPRLTFREKALLPQQICTTSSETNLPSDGIRRTFDIYETLYLQNHPKFLADITLHRQRLTFPTTAPSLGTIIEFAN</sequence>
<reference evidence="1 2" key="1">
    <citation type="submission" date="2019-12" db="EMBL/GenBank/DDBJ databases">
        <authorList>
            <person name="Alioto T."/>
            <person name="Alioto T."/>
            <person name="Gomez Garrido J."/>
        </authorList>
    </citation>
    <scope>NUCLEOTIDE SEQUENCE [LARGE SCALE GENOMIC DNA]</scope>
</reference>